<dbReference type="Pfam" id="PF02785">
    <property type="entry name" value="Biotin_carb_C"/>
    <property type="match status" value="1"/>
</dbReference>
<name>A0ABR3SI19_9PEZI</name>
<evidence type="ECO:0000256" key="4">
    <source>
        <dbReference type="ARBA" id="ARBA00023267"/>
    </source>
</evidence>
<dbReference type="Proteomes" id="UP001521116">
    <property type="component" value="Unassembled WGS sequence"/>
</dbReference>
<keyword evidence="1" id="KW-0436">Ligase</keyword>
<dbReference type="PROSITE" id="PS50979">
    <property type="entry name" value="BC"/>
    <property type="match status" value="1"/>
</dbReference>
<protein>
    <recommendedName>
        <fullName evidence="10">Pyruvate carboxylase</fullName>
    </recommendedName>
</protein>
<dbReference type="InterPro" id="IPR005481">
    <property type="entry name" value="BC-like_N"/>
</dbReference>
<evidence type="ECO:0000256" key="3">
    <source>
        <dbReference type="ARBA" id="ARBA00022840"/>
    </source>
</evidence>
<evidence type="ECO:0000259" key="7">
    <source>
        <dbReference type="PROSITE" id="PS50979"/>
    </source>
</evidence>
<dbReference type="PROSITE" id="PS00866">
    <property type="entry name" value="CPSASE_1"/>
    <property type="match status" value="1"/>
</dbReference>
<keyword evidence="9" id="KW-1185">Reference proteome</keyword>
<evidence type="ECO:0000313" key="9">
    <source>
        <dbReference type="Proteomes" id="UP001521116"/>
    </source>
</evidence>
<sequence>MAPVGPDGRPALRRIFIANRGEIACRVIATCRKLGLTSIAVYVDEDSSSLHVRQADESIRLGSITQAATNPFLDAELLVATAVGCGAHAVHPGYGYLSEDADFARAVRAAGLVFVGPSAAALSTLGNKRAAKAYLSEHAPDVPLIPGFAGDSQHAADLEAAATAIGYPVMLKAAAGGGGKGMRVVRAADELGEALERARSEAGRSFGSADCILEKFVEAAKHVELQVVGDGGGVVVCLGERDCSVQRRHQKVVEETPCAWLSEELRTAMAAAAIRVATLIGYEGAGTVEFVVDVAAARFYFLEVNARLQVEHPITEEAAGVDLVALQLFVAAGGRLANVAALQPVVTRGHAIECRLCAEDPHRDFLPERGTVRLWNPARAADTRFETAVETGAEVSIHFDPLLAKLVVWAPTRARAIAAMTRALAHTACVGVRTNQLFLQRCLAHPAFRDPAYTTAFIPTHLDALLHTPQPGALLPALPCLYLDHLRAAAPRPFPHVRRAFRNQPHDPVNRPARIVHLDAGGPEHPLLCAVDPAADRGGGW</sequence>
<dbReference type="InterPro" id="IPR011761">
    <property type="entry name" value="ATP-grasp"/>
</dbReference>
<reference evidence="8 9" key="1">
    <citation type="submission" date="2024-02" db="EMBL/GenBank/DDBJ databases">
        <title>De novo assembly and annotation of 12 fungi associated with fruit tree decline syndrome in Ontario, Canada.</title>
        <authorList>
            <person name="Sulman M."/>
            <person name="Ellouze W."/>
            <person name="Ilyukhin E."/>
        </authorList>
    </citation>
    <scope>NUCLEOTIDE SEQUENCE [LARGE SCALE GENOMIC DNA]</scope>
    <source>
        <strain evidence="8 9">M1-105</strain>
    </source>
</reference>
<feature type="domain" description="Biotin carboxylation" evidence="7">
    <location>
        <begin position="11"/>
        <end position="463"/>
    </location>
</feature>
<dbReference type="PANTHER" id="PTHR18866">
    <property type="entry name" value="CARBOXYLASE:PYRUVATE/ACETYL-COA/PROPIONYL-COA CARBOXYLASE"/>
    <property type="match status" value="1"/>
</dbReference>
<dbReference type="PANTHER" id="PTHR18866:SF127">
    <property type="match status" value="1"/>
</dbReference>
<evidence type="ECO:0008006" key="10">
    <source>
        <dbReference type="Google" id="ProtNLM"/>
    </source>
</evidence>
<dbReference type="InterPro" id="IPR050856">
    <property type="entry name" value="Biotin_carboxylase_complex"/>
</dbReference>
<dbReference type="PROSITE" id="PS00867">
    <property type="entry name" value="CPSASE_2"/>
    <property type="match status" value="1"/>
</dbReference>
<evidence type="ECO:0000259" key="6">
    <source>
        <dbReference type="PROSITE" id="PS50975"/>
    </source>
</evidence>
<organism evidence="8 9">
    <name type="scientific">Neofusicoccum ribis</name>
    <dbReference type="NCBI Taxonomy" id="45134"/>
    <lineage>
        <taxon>Eukaryota</taxon>
        <taxon>Fungi</taxon>
        <taxon>Dikarya</taxon>
        <taxon>Ascomycota</taxon>
        <taxon>Pezizomycotina</taxon>
        <taxon>Dothideomycetes</taxon>
        <taxon>Dothideomycetes incertae sedis</taxon>
        <taxon>Botryosphaeriales</taxon>
        <taxon>Botryosphaeriaceae</taxon>
        <taxon>Neofusicoccum</taxon>
    </lineage>
</organism>
<dbReference type="SUPFAM" id="SSF56059">
    <property type="entry name" value="Glutathione synthetase ATP-binding domain-like"/>
    <property type="match status" value="1"/>
</dbReference>
<feature type="domain" description="ATP-grasp" evidence="6">
    <location>
        <begin position="134"/>
        <end position="332"/>
    </location>
</feature>
<evidence type="ECO:0000256" key="5">
    <source>
        <dbReference type="PROSITE-ProRule" id="PRU00409"/>
    </source>
</evidence>
<dbReference type="InterPro" id="IPR005482">
    <property type="entry name" value="Biotin_COase_C"/>
</dbReference>
<dbReference type="EMBL" id="JAJVDC020000149">
    <property type="protein sequence ID" value="KAL1621604.1"/>
    <property type="molecule type" value="Genomic_DNA"/>
</dbReference>
<gene>
    <name evidence="8" type="ORF">SLS56_009140</name>
</gene>
<keyword evidence="4" id="KW-0092">Biotin</keyword>
<accession>A0ABR3SI19</accession>
<dbReference type="InterPro" id="IPR011054">
    <property type="entry name" value="Rudment_hybrid_motif"/>
</dbReference>
<dbReference type="SUPFAM" id="SSF51246">
    <property type="entry name" value="Rudiment single hybrid motif"/>
    <property type="match status" value="1"/>
</dbReference>
<dbReference type="PROSITE" id="PS50975">
    <property type="entry name" value="ATP_GRASP"/>
    <property type="match status" value="1"/>
</dbReference>
<dbReference type="Gene3D" id="3.30.470.20">
    <property type="entry name" value="ATP-grasp fold, B domain"/>
    <property type="match status" value="1"/>
</dbReference>
<dbReference type="SUPFAM" id="SSF52440">
    <property type="entry name" value="PreATP-grasp domain"/>
    <property type="match status" value="1"/>
</dbReference>
<dbReference type="SMART" id="SM00878">
    <property type="entry name" value="Biotin_carb_C"/>
    <property type="match status" value="1"/>
</dbReference>
<comment type="caution">
    <text evidence="8">The sequence shown here is derived from an EMBL/GenBank/DDBJ whole genome shotgun (WGS) entry which is preliminary data.</text>
</comment>
<evidence type="ECO:0000256" key="2">
    <source>
        <dbReference type="ARBA" id="ARBA00022741"/>
    </source>
</evidence>
<dbReference type="InterPro" id="IPR005479">
    <property type="entry name" value="CPAse_ATP-bd"/>
</dbReference>
<dbReference type="Pfam" id="PF02786">
    <property type="entry name" value="CPSase_L_D2"/>
    <property type="match status" value="1"/>
</dbReference>
<proteinExistence type="predicted"/>
<keyword evidence="2 5" id="KW-0547">Nucleotide-binding</keyword>
<keyword evidence="3 5" id="KW-0067">ATP-binding</keyword>
<dbReference type="Pfam" id="PF00289">
    <property type="entry name" value="Biotin_carb_N"/>
    <property type="match status" value="1"/>
</dbReference>
<evidence type="ECO:0000313" key="8">
    <source>
        <dbReference type="EMBL" id="KAL1621604.1"/>
    </source>
</evidence>
<evidence type="ECO:0000256" key="1">
    <source>
        <dbReference type="ARBA" id="ARBA00022598"/>
    </source>
</evidence>
<dbReference type="InterPro" id="IPR011764">
    <property type="entry name" value="Biotin_carboxylation_dom"/>
</dbReference>
<dbReference type="InterPro" id="IPR016185">
    <property type="entry name" value="PreATP-grasp_dom_sf"/>
</dbReference>